<proteinExistence type="predicted"/>
<sequence>MGSHQAQVNGSSAADSDRDIATDSAAAANAVAANGFPPLRRRAVSQVRATELFRATPTSHGQIDCSILCPFADGVTSLAGVADGPNSGQHYATTAILLYSAARAERDETLKTRKPQRSREIFISYEYYSASSAIL</sequence>
<dbReference type="EMBL" id="GGMS01004701">
    <property type="protein sequence ID" value="MBY73904.1"/>
    <property type="molecule type" value="Transcribed_RNA"/>
</dbReference>
<organism evidence="1">
    <name type="scientific">Sipha flava</name>
    <name type="common">yellow sugarcane aphid</name>
    <dbReference type="NCBI Taxonomy" id="143950"/>
    <lineage>
        <taxon>Eukaryota</taxon>
        <taxon>Metazoa</taxon>
        <taxon>Ecdysozoa</taxon>
        <taxon>Arthropoda</taxon>
        <taxon>Hexapoda</taxon>
        <taxon>Insecta</taxon>
        <taxon>Pterygota</taxon>
        <taxon>Neoptera</taxon>
        <taxon>Paraneoptera</taxon>
        <taxon>Hemiptera</taxon>
        <taxon>Sternorrhyncha</taxon>
        <taxon>Aphidomorpha</taxon>
        <taxon>Aphidoidea</taxon>
        <taxon>Aphididae</taxon>
        <taxon>Sipha</taxon>
    </lineage>
</organism>
<accession>A0A2S2Q858</accession>
<name>A0A2S2Q858_9HEMI</name>
<protein>
    <submittedName>
        <fullName evidence="1">Uncharacterized protein</fullName>
    </submittedName>
</protein>
<gene>
    <name evidence="1" type="ORF">g.19322</name>
</gene>
<reference evidence="1" key="1">
    <citation type="submission" date="2018-04" db="EMBL/GenBank/DDBJ databases">
        <title>Transcriptome assembly of Sipha flava.</title>
        <authorList>
            <person name="Scully E.D."/>
            <person name="Geib S.M."/>
            <person name="Palmer N.A."/>
            <person name="Koch K."/>
            <person name="Bradshaw J."/>
            <person name="Heng-Moss T."/>
            <person name="Sarath G."/>
        </authorList>
    </citation>
    <scope>NUCLEOTIDE SEQUENCE</scope>
</reference>
<dbReference type="AlphaFoldDB" id="A0A2S2Q858"/>
<evidence type="ECO:0000313" key="1">
    <source>
        <dbReference type="EMBL" id="MBY73904.1"/>
    </source>
</evidence>